<protein>
    <recommendedName>
        <fullName evidence="5">DASH complex subunit DAD2</fullName>
    </recommendedName>
    <alternativeName>
        <fullName evidence="17">Outer kinetochore protein DAD2</fullName>
    </alternativeName>
</protein>
<keyword evidence="14" id="KW-0539">Nucleus</keyword>
<evidence type="ECO:0000256" key="11">
    <source>
        <dbReference type="ARBA" id="ARBA00022829"/>
    </source>
</evidence>
<comment type="subcellular location">
    <subcellularLocation>
        <location evidence="3">Chromosome</location>
        <location evidence="3">Centromere</location>
        <location evidence="3">Kinetochore</location>
    </subcellularLocation>
    <subcellularLocation>
        <location evidence="2">Cytoplasm</location>
        <location evidence="2">Cytoskeleton</location>
        <location evidence="2">Spindle</location>
    </subcellularLocation>
    <subcellularLocation>
        <location evidence="1">Nucleus</location>
    </subcellularLocation>
</comment>
<dbReference type="PANTHER" id="PTHR28036">
    <property type="entry name" value="DASH COMPLEX SUBUNIT DAD2"/>
    <property type="match status" value="1"/>
</dbReference>
<evidence type="ECO:0000256" key="16">
    <source>
        <dbReference type="ARBA" id="ARBA00023328"/>
    </source>
</evidence>
<evidence type="ECO:0000256" key="5">
    <source>
        <dbReference type="ARBA" id="ARBA00020260"/>
    </source>
</evidence>
<dbReference type="InterPro" id="IPR013963">
    <property type="entry name" value="DASH_Dad2"/>
</dbReference>
<evidence type="ECO:0000256" key="12">
    <source>
        <dbReference type="ARBA" id="ARBA00022838"/>
    </source>
</evidence>
<keyword evidence="8" id="KW-0132">Cell division</keyword>
<dbReference type="GO" id="GO:0005874">
    <property type="term" value="C:microtubule"/>
    <property type="evidence" value="ECO:0007669"/>
    <property type="project" value="UniProtKB-KW"/>
</dbReference>
<keyword evidence="6" id="KW-0158">Chromosome</keyword>
<dbReference type="AlphaFoldDB" id="A0AA43TUR5"/>
<keyword evidence="12" id="KW-0995">Kinetochore</keyword>
<evidence type="ECO:0000256" key="14">
    <source>
        <dbReference type="ARBA" id="ARBA00023242"/>
    </source>
</evidence>
<dbReference type="EMBL" id="JAPUFD010000005">
    <property type="protein sequence ID" value="MDI1487365.1"/>
    <property type="molecule type" value="Genomic_DNA"/>
</dbReference>
<evidence type="ECO:0000256" key="2">
    <source>
        <dbReference type="ARBA" id="ARBA00004186"/>
    </source>
</evidence>
<evidence type="ECO:0000256" key="10">
    <source>
        <dbReference type="ARBA" id="ARBA00022776"/>
    </source>
</evidence>
<evidence type="ECO:0000256" key="9">
    <source>
        <dbReference type="ARBA" id="ARBA00022701"/>
    </source>
</evidence>
<evidence type="ECO:0000256" key="8">
    <source>
        <dbReference type="ARBA" id="ARBA00022618"/>
    </source>
</evidence>
<comment type="caution">
    <text evidence="18">The sequence shown here is derived from an EMBL/GenBank/DDBJ whole genome shotgun (WGS) entry which is preliminary data.</text>
</comment>
<dbReference type="Proteomes" id="UP001161017">
    <property type="component" value="Unassembled WGS sequence"/>
</dbReference>
<evidence type="ECO:0000313" key="18">
    <source>
        <dbReference type="EMBL" id="MDI1487365.1"/>
    </source>
</evidence>
<keyword evidence="10" id="KW-0498">Mitosis</keyword>
<proteinExistence type="inferred from homology"/>
<reference evidence="18" key="1">
    <citation type="journal article" date="2023" name="Genome Biol. Evol.">
        <title>First Whole Genome Sequence and Flow Cytometry Genome Size Data for the Lichen-Forming Fungus Ramalina farinacea (Ascomycota).</title>
        <authorList>
            <person name="Llewellyn T."/>
            <person name="Mian S."/>
            <person name="Hill R."/>
            <person name="Leitch I.J."/>
            <person name="Gaya E."/>
        </authorList>
    </citation>
    <scope>NUCLEOTIDE SEQUENCE</scope>
    <source>
        <strain evidence="18">LIQ254RAFAR</strain>
    </source>
</reference>
<comment type="similarity">
    <text evidence="4">Belongs to the DASH complex DAD2 family.</text>
</comment>
<evidence type="ECO:0000313" key="19">
    <source>
        <dbReference type="Proteomes" id="UP001161017"/>
    </source>
</evidence>
<keyword evidence="19" id="KW-1185">Reference proteome</keyword>
<evidence type="ECO:0000256" key="13">
    <source>
        <dbReference type="ARBA" id="ARBA00023212"/>
    </source>
</evidence>
<dbReference type="GO" id="GO:1990023">
    <property type="term" value="C:mitotic spindle midzone"/>
    <property type="evidence" value="ECO:0007669"/>
    <property type="project" value="TreeGrafter"/>
</dbReference>
<evidence type="ECO:0000256" key="4">
    <source>
        <dbReference type="ARBA" id="ARBA00005501"/>
    </source>
</evidence>
<name>A0AA43TUR5_9LECA</name>
<evidence type="ECO:0000256" key="17">
    <source>
        <dbReference type="ARBA" id="ARBA00030568"/>
    </source>
</evidence>
<organism evidence="18 19">
    <name type="scientific">Ramalina farinacea</name>
    <dbReference type="NCBI Taxonomy" id="258253"/>
    <lineage>
        <taxon>Eukaryota</taxon>
        <taxon>Fungi</taxon>
        <taxon>Dikarya</taxon>
        <taxon>Ascomycota</taxon>
        <taxon>Pezizomycotina</taxon>
        <taxon>Lecanoromycetes</taxon>
        <taxon>OSLEUM clade</taxon>
        <taxon>Lecanoromycetidae</taxon>
        <taxon>Lecanorales</taxon>
        <taxon>Lecanorineae</taxon>
        <taxon>Ramalinaceae</taxon>
        <taxon>Ramalina</taxon>
    </lineage>
</organism>
<dbReference type="GO" id="GO:0051301">
    <property type="term" value="P:cell division"/>
    <property type="evidence" value="ECO:0007669"/>
    <property type="project" value="UniProtKB-KW"/>
</dbReference>
<dbReference type="PANTHER" id="PTHR28036:SF1">
    <property type="entry name" value="DASH COMPLEX SUBUNIT DAD2"/>
    <property type="match status" value="1"/>
</dbReference>
<keyword evidence="11" id="KW-0159">Chromosome partition</keyword>
<evidence type="ECO:0000256" key="1">
    <source>
        <dbReference type="ARBA" id="ARBA00004123"/>
    </source>
</evidence>
<keyword evidence="9" id="KW-0493">Microtubule</keyword>
<evidence type="ECO:0000256" key="7">
    <source>
        <dbReference type="ARBA" id="ARBA00022490"/>
    </source>
</evidence>
<evidence type="ECO:0000256" key="15">
    <source>
        <dbReference type="ARBA" id="ARBA00023306"/>
    </source>
</evidence>
<gene>
    <name evidence="18" type="primary">DAD2</name>
    <name evidence="18" type="ORF">OHK93_006634</name>
</gene>
<dbReference type="GO" id="GO:0042729">
    <property type="term" value="C:DASH complex"/>
    <property type="evidence" value="ECO:0007669"/>
    <property type="project" value="InterPro"/>
</dbReference>
<sequence>MLVARISEKKAELENLKQLRDLSGGLAAQMQALEEKLSTLTTVKVPKGAADQTQAIDPTSQMPLPQTLVRIPVEEQEAESQGQTAEKTTN</sequence>
<keyword evidence="16" id="KW-0137">Centromere</keyword>
<keyword evidence="7" id="KW-0963">Cytoplasm</keyword>
<dbReference type="Pfam" id="PF08654">
    <property type="entry name" value="DASH_Dad2"/>
    <property type="match status" value="1"/>
</dbReference>
<evidence type="ECO:0000256" key="6">
    <source>
        <dbReference type="ARBA" id="ARBA00022454"/>
    </source>
</evidence>
<accession>A0AA43TUR5</accession>
<keyword evidence="13" id="KW-0206">Cytoskeleton</keyword>
<dbReference type="GO" id="GO:0000278">
    <property type="term" value="P:mitotic cell cycle"/>
    <property type="evidence" value="ECO:0007669"/>
    <property type="project" value="InterPro"/>
</dbReference>
<keyword evidence="15" id="KW-0131">Cell cycle</keyword>
<dbReference type="GO" id="GO:0044732">
    <property type="term" value="C:mitotic spindle pole body"/>
    <property type="evidence" value="ECO:0007669"/>
    <property type="project" value="TreeGrafter"/>
</dbReference>
<dbReference type="GO" id="GO:0008608">
    <property type="term" value="P:attachment of spindle microtubules to kinetochore"/>
    <property type="evidence" value="ECO:0007669"/>
    <property type="project" value="TreeGrafter"/>
</dbReference>
<evidence type="ECO:0000256" key="3">
    <source>
        <dbReference type="ARBA" id="ARBA00004629"/>
    </source>
</evidence>